<dbReference type="InterPro" id="IPR014756">
    <property type="entry name" value="Ig_E-set"/>
</dbReference>
<dbReference type="SUPFAM" id="SSF81296">
    <property type="entry name" value="E set domains"/>
    <property type="match status" value="2"/>
</dbReference>
<protein>
    <submittedName>
        <fullName evidence="8">TgrB1</fullName>
    </submittedName>
</protein>
<proteinExistence type="predicted"/>
<evidence type="ECO:0000256" key="5">
    <source>
        <dbReference type="SAM" id="Phobius"/>
    </source>
</evidence>
<sequence length="909" mass="101127">MKVIYIYLLLLLVCKFLFVKSSCSINVGKIECKNEFETFLLYNETVVNVKMDTNGGKYYFNALEFPYKNLLCDLNILIKFTPEIPSFPNIPTTGGEFGFTFNFPCDYKRKLKQIQTEKTLLSLSFDTSKNQFVTCLDPGCGPFNISSKEIQILSTTYETGTIPNAPIIDDDKGILTIQGSNLYNTSIKIYSNNIVKDTNPIGALDASHSSVTFSAEEFLTPNNWTIEVSICGSFYKSYSYTYLPVLNKMEGVLNDNGGNMVFTGKHLRPKHNVTGTFGNKTIECLTTNSSKSITCTIPSRKNYGFLGYDIPVTITIDGEYKSNTIRISYDLPLIQSVSQRGNSQIFDVTGVYFSGVKNMTVITGKNMKTDIIQKKTATLEEPGFFIESNYTIFIFLPNNTQFLPNNTQPGFMNLVVGDGGSETFTSPRYNFKITPTIAAGQTFNSTTSGKILEIKGIFMRTVDSDGRDVPLTVDSGSGGLVCNSLKDGDGLSFTCVLGPGFGSSHTMNVYYNLKPIGSFAVSYNPPYLSTIEQEKDGTIKMIGKDLGESVKDSIITVIYSDGNTVNGTVIEGRHDSLTFKYPVGNRNNASYIFQLGDQKSNKAGPFTLKPIIENTDPAVPCGGGVVTINGHYFFKYTKDTTAITIGKVPCNISSINETTIECLIVPNLRSLSPYYTSGTKPLVISSSNPGTEKVYQLTPAGLNYKFAPPTITNTSAIDQTALITIYGTSFGDANLEILINDKPCTQPEINIHTYSSLTCNVTNYDEMKIYNYTNTKFNISISVDGQYFIADIFQFKYESGIIYSENKSTGFPNEMYLGFVVFVIFIALISFAAKNQIEKYFEERKSRKAFRSLDNLRLKLRQKHATEIAKHYTFGEQSAPKPDKSTFYDIRKKLSRLPLIRRCFKEHTD</sequence>
<dbReference type="InterPro" id="IPR013783">
    <property type="entry name" value="Ig-like_fold"/>
</dbReference>
<evidence type="ECO:0000256" key="6">
    <source>
        <dbReference type="SAM" id="SignalP"/>
    </source>
</evidence>
<dbReference type="InterPro" id="IPR052014">
    <property type="entry name" value="Dictyostelium_Tiger"/>
</dbReference>
<name>C0JMK1_DICDI</name>
<keyword evidence="5" id="KW-1133">Transmembrane helix</keyword>
<evidence type="ECO:0000259" key="7">
    <source>
        <dbReference type="Pfam" id="PF01833"/>
    </source>
</evidence>
<evidence type="ECO:0000256" key="3">
    <source>
        <dbReference type="ARBA" id="ARBA00023136"/>
    </source>
</evidence>
<evidence type="ECO:0000256" key="2">
    <source>
        <dbReference type="ARBA" id="ARBA00022729"/>
    </source>
</evidence>
<keyword evidence="3 5" id="KW-0472">Membrane</keyword>
<dbReference type="PANTHER" id="PTHR31341">
    <property type="entry name" value="IPT/TIG DOMAIN-CONTAINING PROTEIN-RELATED-RELATED"/>
    <property type="match status" value="1"/>
</dbReference>
<dbReference type="PANTHER" id="PTHR31341:SF18">
    <property type="entry name" value="IPT_TIG DOMAIN-CONTAINING PROTEIN-RELATED"/>
    <property type="match status" value="1"/>
</dbReference>
<comment type="subcellular location">
    <subcellularLocation>
        <location evidence="1">Membrane</location>
    </subcellularLocation>
</comment>
<dbReference type="GO" id="GO:0016020">
    <property type="term" value="C:membrane"/>
    <property type="evidence" value="ECO:0007669"/>
    <property type="project" value="UniProtKB-SubCell"/>
</dbReference>
<dbReference type="Pfam" id="PF01833">
    <property type="entry name" value="TIG"/>
    <property type="match status" value="2"/>
</dbReference>
<organism evidence="8">
    <name type="scientific">Dictyostelium discoideum</name>
    <name type="common">Social amoeba</name>
    <dbReference type="NCBI Taxonomy" id="44689"/>
    <lineage>
        <taxon>Eukaryota</taxon>
        <taxon>Amoebozoa</taxon>
        <taxon>Evosea</taxon>
        <taxon>Eumycetozoa</taxon>
        <taxon>Dictyostelia</taxon>
        <taxon>Dictyosteliales</taxon>
        <taxon>Dictyosteliaceae</taxon>
        <taxon>Dictyostelium</taxon>
    </lineage>
</organism>
<feature type="signal peptide" evidence="6">
    <location>
        <begin position="1"/>
        <end position="24"/>
    </location>
</feature>
<accession>C0JMK1</accession>
<dbReference type="CDD" id="cd00603">
    <property type="entry name" value="IPT_PCSR"/>
    <property type="match status" value="1"/>
</dbReference>
<keyword evidence="4" id="KW-0325">Glycoprotein</keyword>
<feature type="chain" id="PRO_5002897733" evidence="6">
    <location>
        <begin position="25"/>
        <end position="909"/>
    </location>
</feature>
<feature type="domain" description="IPT/TIG" evidence="7">
    <location>
        <begin position="713"/>
        <end position="797"/>
    </location>
</feature>
<dbReference type="Gene3D" id="2.60.40.10">
    <property type="entry name" value="Immunoglobulins"/>
    <property type="match status" value="1"/>
</dbReference>
<keyword evidence="5" id="KW-0812">Transmembrane</keyword>
<evidence type="ECO:0000256" key="4">
    <source>
        <dbReference type="ARBA" id="ARBA00023180"/>
    </source>
</evidence>
<evidence type="ECO:0000256" key="1">
    <source>
        <dbReference type="ARBA" id="ARBA00004370"/>
    </source>
</evidence>
<feature type="domain" description="IPT/TIG" evidence="7">
    <location>
        <begin position="610"/>
        <end position="668"/>
    </location>
</feature>
<keyword evidence="2 6" id="KW-0732">Signal</keyword>
<dbReference type="EMBL" id="FJ374902">
    <property type="protein sequence ID" value="ACN71252.1"/>
    <property type="molecule type" value="Genomic_DNA"/>
</dbReference>
<dbReference type="InterPro" id="IPR002909">
    <property type="entry name" value="IPT_dom"/>
</dbReference>
<dbReference type="VEuPathDB" id="AmoebaDB:DDB_G0280689"/>
<feature type="transmembrane region" description="Helical" evidence="5">
    <location>
        <begin position="815"/>
        <end position="833"/>
    </location>
</feature>
<evidence type="ECO:0000313" key="8">
    <source>
        <dbReference type="EMBL" id="ACN71252.1"/>
    </source>
</evidence>
<reference evidence="8" key="1">
    <citation type="journal article" date="2009" name="Curr. Biol.">
        <title>Polymorphic members of the lag gene family mediate kin discrimination in Dictyostelium.</title>
        <authorList>
            <person name="Benabentos R."/>
            <person name="Hirose S."/>
            <person name="Sucgang R."/>
            <person name="Curk T."/>
            <person name="Katoh M."/>
            <person name="Ostrowski E.A."/>
            <person name="Strassmann J.E."/>
            <person name="Queller D.C."/>
            <person name="Zupan B."/>
            <person name="Shaulsky G."/>
            <person name="Kuspa A."/>
        </authorList>
    </citation>
    <scope>NUCLEOTIDE SEQUENCE</scope>
    <source>
        <strain evidence="8">QS8</strain>
    </source>
</reference>
<dbReference type="AlphaFoldDB" id="C0JMK1"/>